<organism evidence="1 2">
    <name type="scientific">Funneliformis caledonium</name>
    <dbReference type="NCBI Taxonomy" id="1117310"/>
    <lineage>
        <taxon>Eukaryota</taxon>
        <taxon>Fungi</taxon>
        <taxon>Fungi incertae sedis</taxon>
        <taxon>Mucoromycota</taxon>
        <taxon>Glomeromycotina</taxon>
        <taxon>Glomeromycetes</taxon>
        <taxon>Glomerales</taxon>
        <taxon>Glomeraceae</taxon>
        <taxon>Funneliformis</taxon>
    </lineage>
</organism>
<reference evidence="1" key="1">
    <citation type="submission" date="2021-06" db="EMBL/GenBank/DDBJ databases">
        <authorList>
            <person name="Kallberg Y."/>
            <person name="Tangrot J."/>
            <person name="Rosling A."/>
        </authorList>
    </citation>
    <scope>NUCLEOTIDE SEQUENCE</scope>
    <source>
        <strain evidence="1">UK204</strain>
    </source>
</reference>
<accession>A0A9N9B2X4</accession>
<dbReference type="Proteomes" id="UP000789570">
    <property type="component" value="Unassembled WGS sequence"/>
</dbReference>
<sequence length="72" mass="8395">MENLEHQNWVYYAFWNLGLDDDDLEIIHKQKNTGRAFLKTSNEMLGGSATVFVNFAKECKEKSSPRTKNRKT</sequence>
<dbReference type="EMBL" id="CAJVPQ010001414">
    <property type="protein sequence ID" value="CAG8551448.1"/>
    <property type="molecule type" value="Genomic_DNA"/>
</dbReference>
<gene>
    <name evidence="1" type="ORF">FCALED_LOCUS6141</name>
</gene>
<evidence type="ECO:0000313" key="1">
    <source>
        <dbReference type="EMBL" id="CAG8551448.1"/>
    </source>
</evidence>
<protein>
    <submittedName>
        <fullName evidence="1">12449_t:CDS:1</fullName>
    </submittedName>
</protein>
<keyword evidence="2" id="KW-1185">Reference proteome</keyword>
<proteinExistence type="predicted"/>
<comment type="caution">
    <text evidence="1">The sequence shown here is derived from an EMBL/GenBank/DDBJ whole genome shotgun (WGS) entry which is preliminary data.</text>
</comment>
<dbReference type="AlphaFoldDB" id="A0A9N9B2X4"/>
<evidence type="ECO:0000313" key="2">
    <source>
        <dbReference type="Proteomes" id="UP000789570"/>
    </source>
</evidence>
<name>A0A9N9B2X4_9GLOM</name>